<proteinExistence type="predicted"/>
<evidence type="ECO:0000256" key="1">
    <source>
        <dbReference type="SAM" id="Phobius"/>
    </source>
</evidence>
<keyword evidence="1" id="KW-0812">Transmembrane</keyword>
<evidence type="ECO:0000313" key="5">
    <source>
        <dbReference type="Proteomes" id="UP001275867"/>
    </source>
</evidence>
<comment type="caution">
    <text evidence="2">The sequence shown here is derived from an EMBL/GenBank/DDBJ whole genome shotgun (WGS) entry which is preliminary data.</text>
</comment>
<reference evidence="2" key="2">
    <citation type="submission" date="2019-10" db="EMBL/GenBank/DDBJ databases">
        <title>Malate fermentation in French cider.</title>
        <authorList>
            <person name="Cousin F.J."/>
            <person name="Medina Fernandez S."/>
            <person name="Misery B."/>
            <person name="Laplace J.-M."/>
            <person name="Cretenet M."/>
        </authorList>
    </citation>
    <scope>NUCLEOTIDE SEQUENCE</scope>
    <source>
        <strain evidence="2">UCMA15901</strain>
    </source>
</reference>
<dbReference type="AlphaFoldDB" id="A0AAP5TD80"/>
<gene>
    <name evidence="3" type="ORF">A7K95_01605</name>
    <name evidence="2" type="ORF">GA842_00715</name>
</gene>
<keyword evidence="1" id="KW-1133">Transmembrane helix</keyword>
<organism evidence="2 5">
    <name type="scientific">Pediococcus parvulus</name>
    <dbReference type="NCBI Taxonomy" id="54062"/>
    <lineage>
        <taxon>Bacteria</taxon>
        <taxon>Bacillati</taxon>
        <taxon>Bacillota</taxon>
        <taxon>Bacilli</taxon>
        <taxon>Lactobacillales</taxon>
        <taxon>Lactobacillaceae</taxon>
        <taxon>Pediococcus</taxon>
    </lineage>
</organism>
<protein>
    <submittedName>
        <fullName evidence="2">Uncharacterized protein</fullName>
    </submittedName>
</protein>
<evidence type="ECO:0000313" key="2">
    <source>
        <dbReference type="EMBL" id="MDV7693417.1"/>
    </source>
</evidence>
<evidence type="ECO:0000313" key="4">
    <source>
        <dbReference type="Proteomes" id="UP000077280"/>
    </source>
</evidence>
<evidence type="ECO:0000313" key="3">
    <source>
        <dbReference type="EMBL" id="OAD63251.1"/>
    </source>
</evidence>
<keyword evidence="4" id="KW-1185">Reference proteome</keyword>
<sequence length="236" mass="27920">MKSQNKLSFLTVGLLIFYLILAKNYLFGKFTIQNILRGVDFSATTMQTLVFIFFFFTIATLNFALLQSWFSDWLVLQLIRYQKMSYVFKNLNITICKLNILFHIMFVVVFFVFSGLFHIFSSVSFSLLSMLLTSFLICNLYMLTQFLLNLYFSDRVGYFLILVYAGLSLMVGKSLFVNGGSIIFQILVWPQFICQQRLSILHVDLLMWYVILLIFFVLIEGLIYWRLRQIDWLRRD</sequence>
<accession>A0AAP5TD80</accession>
<feature type="transmembrane region" description="Helical" evidence="1">
    <location>
        <begin position="119"/>
        <end position="144"/>
    </location>
</feature>
<dbReference type="EMBL" id="WERX01000002">
    <property type="protein sequence ID" value="MDV7693417.1"/>
    <property type="molecule type" value="Genomic_DNA"/>
</dbReference>
<feature type="transmembrane region" description="Helical" evidence="1">
    <location>
        <begin position="46"/>
        <end position="70"/>
    </location>
</feature>
<feature type="transmembrane region" description="Helical" evidence="1">
    <location>
        <begin position="91"/>
        <end position="113"/>
    </location>
</feature>
<dbReference type="Proteomes" id="UP000077280">
    <property type="component" value="Unassembled WGS sequence"/>
</dbReference>
<feature type="transmembrane region" description="Helical" evidence="1">
    <location>
        <begin position="206"/>
        <end position="225"/>
    </location>
</feature>
<keyword evidence="1" id="KW-0472">Membrane</keyword>
<name>A0AAP5TD80_9LACO</name>
<dbReference type="EMBL" id="LXND01000083">
    <property type="protein sequence ID" value="OAD63251.1"/>
    <property type="molecule type" value="Genomic_DNA"/>
</dbReference>
<reference evidence="3 4" key="1">
    <citation type="submission" date="2016-05" db="EMBL/GenBank/DDBJ databases">
        <title>Draft genome sequence of Pediococcus parvulus 2.6, a probiotic beta-glucan producer strain.</title>
        <authorList>
            <person name="Mohedano M.L."/>
            <person name="Perez-Ramos A."/>
            <person name="Duenas M.T."/>
            <person name="Lamontanara A."/>
            <person name="Orru L."/>
            <person name="Spano G."/>
            <person name="Capozzi V."/>
            <person name="Lopez P."/>
        </authorList>
    </citation>
    <scope>NUCLEOTIDE SEQUENCE [LARGE SCALE GENOMIC DNA]</scope>
    <source>
        <strain evidence="3 4">2.6</strain>
    </source>
</reference>
<dbReference type="RefSeq" id="WP_068808130.1">
    <property type="nucleotide sequence ID" value="NZ_LXND01000083.1"/>
</dbReference>
<feature type="transmembrane region" description="Helical" evidence="1">
    <location>
        <begin position="156"/>
        <end position="186"/>
    </location>
</feature>
<dbReference type="Proteomes" id="UP001275867">
    <property type="component" value="Unassembled WGS sequence"/>
</dbReference>